<gene>
    <name evidence="1" type="ORF">SanaruYs_28280</name>
</gene>
<dbReference type="RefSeq" id="WP_127123247.1">
    <property type="nucleotide sequence ID" value="NZ_BHXQ01000005.1"/>
</dbReference>
<proteinExistence type="predicted"/>
<evidence type="ECO:0000313" key="1">
    <source>
        <dbReference type="EMBL" id="GCC52591.1"/>
    </source>
</evidence>
<dbReference type="AlphaFoldDB" id="A0A401UCE6"/>
<comment type="caution">
    <text evidence="1">The sequence shown here is derived from an EMBL/GenBank/DDBJ whole genome shotgun (WGS) entry which is preliminary data.</text>
</comment>
<evidence type="ECO:0000313" key="2">
    <source>
        <dbReference type="Proteomes" id="UP000288227"/>
    </source>
</evidence>
<reference evidence="1 2" key="1">
    <citation type="submission" date="2018-11" db="EMBL/GenBank/DDBJ databases">
        <title>Chryseotalea sanarue gen. nov., sp., nov., a member of the family Cytophagaceae, isolated from a brackish lake in Hamamatsu Japan.</title>
        <authorList>
            <person name="Maejima Y."/>
            <person name="Iino T."/>
            <person name="Muraguchi Y."/>
            <person name="Fukuda K."/>
            <person name="Ohkuma M."/>
            <person name="Moriuchi R."/>
            <person name="Dohra H."/>
            <person name="Kimbara K."/>
            <person name="Shintani M."/>
        </authorList>
    </citation>
    <scope>NUCLEOTIDE SEQUENCE [LARGE SCALE GENOMIC DNA]</scope>
    <source>
        <strain evidence="1 2">Ys</strain>
    </source>
</reference>
<protein>
    <submittedName>
        <fullName evidence="1">Uncharacterized protein</fullName>
    </submittedName>
</protein>
<accession>A0A401UCE6</accession>
<dbReference type="EMBL" id="BHXQ01000005">
    <property type="protein sequence ID" value="GCC52591.1"/>
    <property type="molecule type" value="Genomic_DNA"/>
</dbReference>
<organism evidence="1 2">
    <name type="scientific">Chryseotalea sanaruensis</name>
    <dbReference type="NCBI Taxonomy" id="2482724"/>
    <lineage>
        <taxon>Bacteria</taxon>
        <taxon>Pseudomonadati</taxon>
        <taxon>Bacteroidota</taxon>
        <taxon>Cytophagia</taxon>
        <taxon>Cytophagales</taxon>
        <taxon>Chryseotaleaceae</taxon>
        <taxon>Chryseotalea</taxon>
    </lineage>
</organism>
<name>A0A401UCE6_9BACT</name>
<dbReference type="OrthoDB" id="1163947at2"/>
<sequence length="122" mass="14199">MGLFDFLKKNKDRMKDPEDYFQVTINDEGVIVEHPKREKEQVKWADIDNIKIITTDQGPFQPDVWLALLGKDSGCLIPQGAKGHEEVYNVVSKYDRFDFENVIKAMSSTDNQEFLVWTRECL</sequence>
<dbReference type="Proteomes" id="UP000288227">
    <property type="component" value="Unassembled WGS sequence"/>
</dbReference>
<keyword evidence="2" id="KW-1185">Reference proteome</keyword>